<evidence type="ECO:0000313" key="2">
    <source>
        <dbReference type="EMBL" id="PTQ30203.1"/>
    </source>
</evidence>
<reference evidence="3" key="1">
    <citation type="journal article" date="2017" name="Cell">
        <title>Insights into land plant evolution garnered from the Marchantia polymorpha genome.</title>
        <authorList>
            <person name="Bowman J.L."/>
            <person name="Kohchi T."/>
            <person name="Yamato K.T."/>
            <person name="Jenkins J."/>
            <person name="Shu S."/>
            <person name="Ishizaki K."/>
            <person name="Yamaoka S."/>
            <person name="Nishihama R."/>
            <person name="Nakamura Y."/>
            <person name="Berger F."/>
            <person name="Adam C."/>
            <person name="Aki S.S."/>
            <person name="Althoff F."/>
            <person name="Araki T."/>
            <person name="Arteaga-Vazquez M.A."/>
            <person name="Balasubrmanian S."/>
            <person name="Barry K."/>
            <person name="Bauer D."/>
            <person name="Boehm C.R."/>
            <person name="Briginshaw L."/>
            <person name="Caballero-Perez J."/>
            <person name="Catarino B."/>
            <person name="Chen F."/>
            <person name="Chiyoda S."/>
            <person name="Chovatia M."/>
            <person name="Davies K.M."/>
            <person name="Delmans M."/>
            <person name="Demura T."/>
            <person name="Dierschke T."/>
            <person name="Dolan L."/>
            <person name="Dorantes-Acosta A.E."/>
            <person name="Eklund D.M."/>
            <person name="Florent S.N."/>
            <person name="Flores-Sandoval E."/>
            <person name="Fujiyama A."/>
            <person name="Fukuzawa H."/>
            <person name="Galik B."/>
            <person name="Grimanelli D."/>
            <person name="Grimwood J."/>
            <person name="Grossniklaus U."/>
            <person name="Hamada T."/>
            <person name="Haseloff J."/>
            <person name="Hetherington A.J."/>
            <person name="Higo A."/>
            <person name="Hirakawa Y."/>
            <person name="Hundley H.N."/>
            <person name="Ikeda Y."/>
            <person name="Inoue K."/>
            <person name="Inoue S.I."/>
            <person name="Ishida S."/>
            <person name="Jia Q."/>
            <person name="Kakita M."/>
            <person name="Kanazawa T."/>
            <person name="Kawai Y."/>
            <person name="Kawashima T."/>
            <person name="Kennedy M."/>
            <person name="Kinose K."/>
            <person name="Kinoshita T."/>
            <person name="Kohara Y."/>
            <person name="Koide E."/>
            <person name="Komatsu K."/>
            <person name="Kopischke S."/>
            <person name="Kubo M."/>
            <person name="Kyozuka J."/>
            <person name="Lagercrantz U."/>
            <person name="Lin S.S."/>
            <person name="Lindquist E."/>
            <person name="Lipzen A.M."/>
            <person name="Lu C.W."/>
            <person name="De Luna E."/>
            <person name="Martienssen R.A."/>
            <person name="Minamino N."/>
            <person name="Mizutani M."/>
            <person name="Mizutani M."/>
            <person name="Mochizuki N."/>
            <person name="Monte I."/>
            <person name="Mosher R."/>
            <person name="Nagasaki H."/>
            <person name="Nakagami H."/>
            <person name="Naramoto S."/>
            <person name="Nishitani K."/>
            <person name="Ohtani M."/>
            <person name="Okamoto T."/>
            <person name="Okumura M."/>
            <person name="Phillips J."/>
            <person name="Pollak B."/>
            <person name="Reinders A."/>
            <person name="Rovekamp M."/>
            <person name="Sano R."/>
            <person name="Sawa S."/>
            <person name="Schmid M.W."/>
            <person name="Shirakawa M."/>
            <person name="Solano R."/>
            <person name="Spunde A."/>
            <person name="Suetsugu N."/>
            <person name="Sugano S."/>
            <person name="Sugiyama A."/>
            <person name="Sun R."/>
            <person name="Suzuki Y."/>
            <person name="Takenaka M."/>
            <person name="Takezawa D."/>
            <person name="Tomogane H."/>
            <person name="Tsuzuki M."/>
            <person name="Ueda T."/>
            <person name="Umeda M."/>
            <person name="Ward J.M."/>
            <person name="Watanabe Y."/>
            <person name="Yazaki K."/>
            <person name="Yokoyama R."/>
            <person name="Yoshitake Y."/>
            <person name="Yotsui I."/>
            <person name="Zachgo S."/>
            <person name="Schmutz J."/>
        </authorList>
    </citation>
    <scope>NUCLEOTIDE SEQUENCE [LARGE SCALE GENOMIC DNA]</scope>
    <source>
        <strain evidence="3">Tak-1</strain>
    </source>
</reference>
<proteinExistence type="predicted"/>
<feature type="compositionally biased region" description="Basic and acidic residues" evidence="1">
    <location>
        <begin position="11"/>
        <end position="27"/>
    </location>
</feature>
<organism evidence="2 3">
    <name type="scientific">Marchantia polymorpha</name>
    <name type="common">Common liverwort</name>
    <name type="synonym">Marchantia aquatica</name>
    <dbReference type="NCBI Taxonomy" id="3197"/>
    <lineage>
        <taxon>Eukaryota</taxon>
        <taxon>Viridiplantae</taxon>
        <taxon>Streptophyta</taxon>
        <taxon>Embryophyta</taxon>
        <taxon>Marchantiophyta</taxon>
        <taxon>Marchantiopsida</taxon>
        <taxon>Marchantiidae</taxon>
        <taxon>Marchantiales</taxon>
        <taxon>Marchantiaceae</taxon>
        <taxon>Marchantia</taxon>
    </lineage>
</organism>
<keyword evidence="3" id="KW-1185">Reference proteome</keyword>
<gene>
    <name evidence="2" type="ORF">MARPO_0128s0025</name>
</gene>
<accession>A0A2R6W8L8</accession>
<dbReference type="Gramene" id="Mp2g19100.1">
    <property type="protein sequence ID" value="Mp2g19100.1.cds"/>
    <property type="gene ID" value="Mp2g19100"/>
</dbReference>
<evidence type="ECO:0000313" key="3">
    <source>
        <dbReference type="Proteomes" id="UP000244005"/>
    </source>
</evidence>
<dbReference type="EMBL" id="KZ772800">
    <property type="protein sequence ID" value="PTQ30203.1"/>
    <property type="molecule type" value="Genomic_DNA"/>
</dbReference>
<dbReference type="AlphaFoldDB" id="A0A2R6W8L8"/>
<dbReference type="Proteomes" id="UP000244005">
    <property type="component" value="Unassembled WGS sequence"/>
</dbReference>
<evidence type="ECO:0000256" key="1">
    <source>
        <dbReference type="SAM" id="MobiDB-lite"/>
    </source>
</evidence>
<name>A0A2R6W8L8_MARPO</name>
<sequence>MQALPITHVSFKADKHSSPRSVDRDRGSAPSARFLQRCYLIQEQSRSSDCWEDKTPETHTETLLLEESCLASPTESQQSNIREVVSLGVGLGTVLCSLTT</sequence>
<protein>
    <submittedName>
        <fullName evidence="2">Uncharacterized protein</fullName>
    </submittedName>
</protein>
<feature type="region of interest" description="Disordered" evidence="1">
    <location>
        <begin position="1"/>
        <end position="29"/>
    </location>
</feature>